<feature type="compositionally biased region" description="Polar residues" evidence="2">
    <location>
        <begin position="62"/>
        <end position="72"/>
    </location>
</feature>
<dbReference type="EMBL" id="JAGPYM010000028">
    <property type="protein sequence ID" value="KAH6879781.1"/>
    <property type="molecule type" value="Genomic_DNA"/>
</dbReference>
<keyword evidence="3" id="KW-0808">Transferase</keyword>
<keyword evidence="4" id="KW-1185">Reference proteome</keyword>
<evidence type="ECO:0000256" key="1">
    <source>
        <dbReference type="ARBA" id="ARBA00038158"/>
    </source>
</evidence>
<dbReference type="OrthoDB" id="2013972at2759"/>
<dbReference type="Proteomes" id="UP000777438">
    <property type="component" value="Unassembled WGS sequence"/>
</dbReference>
<comment type="similarity">
    <text evidence="1">Belongs to the methyltransferase superfamily. LaeA methyltransferase family.</text>
</comment>
<organism evidence="3 4">
    <name type="scientific">Thelonectria olida</name>
    <dbReference type="NCBI Taxonomy" id="1576542"/>
    <lineage>
        <taxon>Eukaryota</taxon>
        <taxon>Fungi</taxon>
        <taxon>Dikarya</taxon>
        <taxon>Ascomycota</taxon>
        <taxon>Pezizomycotina</taxon>
        <taxon>Sordariomycetes</taxon>
        <taxon>Hypocreomycetidae</taxon>
        <taxon>Hypocreales</taxon>
        <taxon>Nectriaceae</taxon>
        <taxon>Thelonectria</taxon>
    </lineage>
</organism>
<name>A0A9P8VXZ3_9HYPO</name>
<dbReference type="GO" id="GO:0032259">
    <property type="term" value="P:methylation"/>
    <property type="evidence" value="ECO:0007669"/>
    <property type="project" value="UniProtKB-KW"/>
</dbReference>
<dbReference type="Gene3D" id="3.40.50.150">
    <property type="entry name" value="Vaccinia Virus protein VP39"/>
    <property type="match status" value="1"/>
</dbReference>
<dbReference type="PANTHER" id="PTHR43591:SF14">
    <property type="entry name" value="METHYLTRANSFERASE"/>
    <property type="match status" value="1"/>
</dbReference>
<dbReference type="GO" id="GO:0008168">
    <property type="term" value="F:methyltransferase activity"/>
    <property type="evidence" value="ECO:0007669"/>
    <property type="project" value="UniProtKB-KW"/>
</dbReference>
<evidence type="ECO:0000313" key="3">
    <source>
        <dbReference type="EMBL" id="KAH6879781.1"/>
    </source>
</evidence>
<gene>
    <name evidence="3" type="ORF">B0T10DRAFT_532094</name>
</gene>
<dbReference type="InterPro" id="IPR029063">
    <property type="entry name" value="SAM-dependent_MTases_sf"/>
</dbReference>
<sequence length="399" mass="44149">MTYNKVVIVCGPVTHRESQQQHGNWHGGGDGNDEVDQDRGFEFTFDCSMARVGAGRGENGSIIESDSIPSTMAASSSIGEATSTSSDINWSLGNDDSASLSDSVQAFPEEFGRTYHAYRAGSYAFPNDAPEQERLELQGEAIKMLLGNKLFFAPLSHSNPPRTILDLATGVGDWAIQMGDQFPDSLIIGTDLSPIQPAEVPPNVHFYVEDSTDPWDFNQKFDYIHTRFTCGCWSSFETQIAEQAFAALEPGGWFESQEIDGNICCDDNTLAPDGPLAVWSNDLITASEKLGRPAIVGINLKEIFERVGFVDVQQRIYKMPIGGWAKDQRLKEIGYMWGINVLDGVTGFSLQLFSKAFERTSAQIEVSLIDVRRDLTNHRIHAYMPAFIVWGRKPQLGEK</sequence>
<dbReference type="PANTHER" id="PTHR43591">
    <property type="entry name" value="METHYLTRANSFERASE"/>
    <property type="match status" value="1"/>
</dbReference>
<reference evidence="3 4" key="1">
    <citation type="journal article" date="2021" name="Nat. Commun.">
        <title>Genetic determinants of endophytism in the Arabidopsis root mycobiome.</title>
        <authorList>
            <person name="Mesny F."/>
            <person name="Miyauchi S."/>
            <person name="Thiergart T."/>
            <person name="Pickel B."/>
            <person name="Atanasova L."/>
            <person name="Karlsson M."/>
            <person name="Huettel B."/>
            <person name="Barry K.W."/>
            <person name="Haridas S."/>
            <person name="Chen C."/>
            <person name="Bauer D."/>
            <person name="Andreopoulos W."/>
            <person name="Pangilinan J."/>
            <person name="LaButti K."/>
            <person name="Riley R."/>
            <person name="Lipzen A."/>
            <person name="Clum A."/>
            <person name="Drula E."/>
            <person name="Henrissat B."/>
            <person name="Kohler A."/>
            <person name="Grigoriev I.V."/>
            <person name="Martin F.M."/>
            <person name="Hacquard S."/>
        </authorList>
    </citation>
    <scope>NUCLEOTIDE SEQUENCE [LARGE SCALE GENOMIC DNA]</scope>
    <source>
        <strain evidence="3 4">MPI-CAGE-CH-0241</strain>
    </source>
</reference>
<evidence type="ECO:0000313" key="4">
    <source>
        <dbReference type="Proteomes" id="UP000777438"/>
    </source>
</evidence>
<feature type="region of interest" description="Disordered" evidence="2">
    <location>
        <begin position="14"/>
        <end position="38"/>
    </location>
</feature>
<evidence type="ECO:0000256" key="2">
    <source>
        <dbReference type="SAM" id="MobiDB-lite"/>
    </source>
</evidence>
<dbReference type="Pfam" id="PF13489">
    <property type="entry name" value="Methyltransf_23"/>
    <property type="match status" value="1"/>
</dbReference>
<keyword evidence="3" id="KW-0489">Methyltransferase</keyword>
<dbReference type="CDD" id="cd02440">
    <property type="entry name" value="AdoMet_MTases"/>
    <property type="match status" value="1"/>
</dbReference>
<feature type="region of interest" description="Disordered" evidence="2">
    <location>
        <begin position="56"/>
        <end position="80"/>
    </location>
</feature>
<accession>A0A9P8VXZ3</accession>
<dbReference type="AlphaFoldDB" id="A0A9P8VXZ3"/>
<protein>
    <submittedName>
        <fullName evidence="3">Methyltransferase</fullName>
    </submittedName>
</protein>
<dbReference type="SUPFAM" id="SSF53335">
    <property type="entry name" value="S-adenosyl-L-methionine-dependent methyltransferases"/>
    <property type="match status" value="1"/>
</dbReference>
<proteinExistence type="inferred from homology"/>
<comment type="caution">
    <text evidence="3">The sequence shown here is derived from an EMBL/GenBank/DDBJ whole genome shotgun (WGS) entry which is preliminary data.</text>
</comment>